<organism evidence="2">
    <name type="scientific">Perkinsus marinus (strain ATCC 50983 / TXsc)</name>
    <dbReference type="NCBI Taxonomy" id="423536"/>
    <lineage>
        <taxon>Eukaryota</taxon>
        <taxon>Sar</taxon>
        <taxon>Alveolata</taxon>
        <taxon>Perkinsozoa</taxon>
        <taxon>Perkinsea</taxon>
        <taxon>Perkinsida</taxon>
        <taxon>Perkinsidae</taxon>
        <taxon>Perkinsus</taxon>
    </lineage>
</organism>
<evidence type="ECO:0000313" key="2">
    <source>
        <dbReference type="Proteomes" id="UP000007800"/>
    </source>
</evidence>
<dbReference type="OrthoDB" id="529273at2759"/>
<accession>C5LW16</accession>
<dbReference type="Proteomes" id="UP000007800">
    <property type="component" value="Unassembled WGS sequence"/>
</dbReference>
<dbReference type="RefSeq" id="XP_002766369.1">
    <property type="nucleotide sequence ID" value="XM_002766323.1"/>
</dbReference>
<dbReference type="GeneID" id="9044410"/>
<evidence type="ECO:0000313" key="1">
    <source>
        <dbReference type="EMBL" id="EEQ99086.1"/>
    </source>
</evidence>
<dbReference type="InParanoid" id="C5LW16"/>
<keyword evidence="2" id="KW-1185">Reference proteome</keyword>
<sequence length="132" mass="14946">MLERSAHVSVSAIDIATLSLRDQIATVAHSDILVTSHGAGATYVTFLPKYGGYLELWHDRQANDNECPIWCLFNHLALWSGIRHVDNWNPPQSYGFGSRAFPVDVETLRPQYTRMVENVRKSKQLFINDLCA</sequence>
<gene>
    <name evidence="1" type="ORF">Pmar_PMAR019734</name>
</gene>
<protein>
    <recommendedName>
        <fullName evidence="3">Glycosyltransferase</fullName>
    </recommendedName>
</protein>
<evidence type="ECO:0008006" key="3">
    <source>
        <dbReference type="Google" id="ProtNLM"/>
    </source>
</evidence>
<proteinExistence type="predicted"/>
<dbReference type="EMBL" id="GG686046">
    <property type="protein sequence ID" value="EEQ99086.1"/>
    <property type="molecule type" value="Genomic_DNA"/>
</dbReference>
<name>C5LW16_PERM5</name>
<dbReference type="AlphaFoldDB" id="C5LW16"/>
<reference evidence="1 2" key="1">
    <citation type="submission" date="2008-07" db="EMBL/GenBank/DDBJ databases">
        <authorList>
            <person name="El-Sayed N."/>
            <person name="Caler E."/>
            <person name="Inman J."/>
            <person name="Amedeo P."/>
            <person name="Hass B."/>
            <person name="Wortman J."/>
        </authorList>
    </citation>
    <scope>NUCLEOTIDE SEQUENCE [LARGE SCALE GENOMIC DNA]</scope>
    <source>
        <strain evidence="2">ATCC 50983 / TXsc</strain>
    </source>
</reference>